<dbReference type="Proteomes" id="UP001315860">
    <property type="component" value="Chromosome"/>
</dbReference>
<dbReference type="PANTHER" id="PTHR21660:SF1">
    <property type="entry name" value="ACYL-COENZYME A THIOESTERASE 13"/>
    <property type="match status" value="1"/>
</dbReference>
<dbReference type="InterPro" id="IPR039298">
    <property type="entry name" value="ACOT13"/>
</dbReference>
<accession>A0ABY5KJB3</accession>
<comment type="similarity">
    <text evidence="1">Belongs to the thioesterase PaaI family.</text>
</comment>
<dbReference type="InterPro" id="IPR003736">
    <property type="entry name" value="PAAI_dom"/>
</dbReference>
<dbReference type="NCBIfam" id="TIGR00369">
    <property type="entry name" value="unchar_dom_1"/>
    <property type="match status" value="1"/>
</dbReference>
<reference evidence="4 5" key="1">
    <citation type="submission" date="2022-07" db="EMBL/GenBank/DDBJ databases">
        <title>Novel species in genus Aeromicrobium.</title>
        <authorList>
            <person name="Ye L."/>
        </authorList>
    </citation>
    <scope>NUCLEOTIDE SEQUENCE [LARGE SCALE GENOMIC DNA]</scope>
    <source>
        <strain evidence="5">zg-Y50</strain>
    </source>
</reference>
<protein>
    <submittedName>
        <fullName evidence="4">PaaI family thioesterase</fullName>
    </submittedName>
</protein>
<dbReference type="SUPFAM" id="SSF54637">
    <property type="entry name" value="Thioesterase/thiol ester dehydrase-isomerase"/>
    <property type="match status" value="1"/>
</dbReference>
<evidence type="ECO:0000313" key="4">
    <source>
        <dbReference type="EMBL" id="UUI69945.1"/>
    </source>
</evidence>
<keyword evidence="2" id="KW-0378">Hydrolase</keyword>
<name>A0ABY5KJB3_9ACTN</name>
<evidence type="ECO:0000256" key="2">
    <source>
        <dbReference type="ARBA" id="ARBA00022801"/>
    </source>
</evidence>
<dbReference type="PANTHER" id="PTHR21660">
    <property type="entry name" value="THIOESTERASE SUPERFAMILY MEMBER-RELATED"/>
    <property type="match status" value="1"/>
</dbReference>
<dbReference type="InterPro" id="IPR006683">
    <property type="entry name" value="Thioestr_dom"/>
</dbReference>
<organism evidence="4 5">
    <name type="scientific">Aeromicrobium duanguangcaii</name>
    <dbReference type="NCBI Taxonomy" id="2968086"/>
    <lineage>
        <taxon>Bacteria</taxon>
        <taxon>Bacillati</taxon>
        <taxon>Actinomycetota</taxon>
        <taxon>Actinomycetes</taxon>
        <taxon>Propionibacteriales</taxon>
        <taxon>Nocardioidaceae</taxon>
        <taxon>Aeromicrobium</taxon>
    </lineage>
</organism>
<dbReference type="EMBL" id="CP101990">
    <property type="protein sequence ID" value="UUI69945.1"/>
    <property type="molecule type" value="Genomic_DNA"/>
</dbReference>
<dbReference type="InterPro" id="IPR029069">
    <property type="entry name" value="HotDog_dom_sf"/>
</dbReference>
<proteinExistence type="inferred from homology"/>
<sequence>MTDTQHPFLSTIGAPTHEAADGKATLTMDAGSEHLNPAGTVHGGMLATLVDTTMGAAILSIVDDEVPATSQLTVTYLRPGKPGPLTVTATVRKRGDRLTICEAEIEQDGKSLVHALATFALKET</sequence>
<feature type="domain" description="Thioesterase" evidence="3">
    <location>
        <begin position="39"/>
        <end position="111"/>
    </location>
</feature>
<evidence type="ECO:0000256" key="1">
    <source>
        <dbReference type="ARBA" id="ARBA00008324"/>
    </source>
</evidence>
<evidence type="ECO:0000259" key="3">
    <source>
        <dbReference type="Pfam" id="PF03061"/>
    </source>
</evidence>
<dbReference type="Pfam" id="PF03061">
    <property type="entry name" value="4HBT"/>
    <property type="match status" value="1"/>
</dbReference>
<keyword evidence="5" id="KW-1185">Reference proteome</keyword>
<evidence type="ECO:0000313" key="5">
    <source>
        <dbReference type="Proteomes" id="UP001315860"/>
    </source>
</evidence>
<gene>
    <name evidence="4" type="ORF">NP095_07580</name>
</gene>
<dbReference type="Gene3D" id="3.10.129.10">
    <property type="entry name" value="Hotdog Thioesterase"/>
    <property type="match status" value="1"/>
</dbReference>
<dbReference type="RefSeq" id="WP_232416515.1">
    <property type="nucleotide sequence ID" value="NZ_CP101990.1"/>
</dbReference>
<dbReference type="CDD" id="cd03443">
    <property type="entry name" value="PaaI_thioesterase"/>
    <property type="match status" value="1"/>
</dbReference>